<protein>
    <submittedName>
        <fullName evidence="5">LuxR family transcriptional regulator</fullName>
    </submittedName>
</protein>
<sequence length="272" mass="28517">MAESLTAPVTDALRRLRRGTGVSLAFGGVVHGSRGLRLRHFVGDTYGALNGVAVDAGHGLGGKVIALNRPMVVDDYLRTPRITHRYNAIIAAEGLRAMAAAPVVVGRRPVAVIYGALRTDEAIGDRTLDMLAIEARELEQQIVASRATVAAGATSTDGALRDRITEAYAQLRTLARGVDDAEVADQIARISDLLLDGAADDAAATGAAAALTRREQDVIALAALGYTNARIAEELGIGAQTAKGYMKDVLRKLGASSRMEAVVIARRSGLLP</sequence>
<organism evidence="5 6">
    <name type="scientific">Gordonia otitidis (strain DSM 44809 / CCUG 52243 / JCM 12355 / NBRC 100426 / IFM 10032)</name>
    <dbReference type="NCBI Taxonomy" id="1108044"/>
    <lineage>
        <taxon>Bacteria</taxon>
        <taxon>Bacillati</taxon>
        <taxon>Actinomycetota</taxon>
        <taxon>Actinomycetes</taxon>
        <taxon>Mycobacteriales</taxon>
        <taxon>Gordoniaceae</taxon>
        <taxon>Gordonia</taxon>
    </lineage>
</organism>
<dbReference type="GO" id="GO:0006355">
    <property type="term" value="P:regulation of DNA-templated transcription"/>
    <property type="evidence" value="ECO:0007669"/>
    <property type="project" value="InterPro"/>
</dbReference>
<dbReference type="PANTHER" id="PTHR44688:SF16">
    <property type="entry name" value="DNA-BINDING TRANSCRIPTIONAL ACTIVATOR DEVR_DOSR"/>
    <property type="match status" value="1"/>
</dbReference>
<reference evidence="5" key="1">
    <citation type="submission" date="2012-02" db="EMBL/GenBank/DDBJ databases">
        <title>Whole genome shotgun sequence of Gordonia otitidis NBRC 100426.</title>
        <authorList>
            <person name="Yoshida I."/>
            <person name="Hosoyama A."/>
            <person name="Tsuchikane K."/>
            <person name="Katsumata H."/>
            <person name="Yamazaki S."/>
            <person name="Fujita N."/>
        </authorList>
    </citation>
    <scope>NUCLEOTIDE SEQUENCE [LARGE SCALE GENOMIC DNA]</scope>
    <source>
        <strain evidence="5">NBRC 100426</strain>
    </source>
</reference>
<comment type="caution">
    <text evidence="5">The sequence shown here is derived from an EMBL/GenBank/DDBJ whole genome shotgun (WGS) entry which is preliminary data.</text>
</comment>
<dbReference type="Gene3D" id="3.30.450.40">
    <property type="match status" value="1"/>
</dbReference>
<evidence type="ECO:0000256" key="3">
    <source>
        <dbReference type="ARBA" id="ARBA00023163"/>
    </source>
</evidence>
<keyword evidence="6" id="KW-1185">Reference proteome</keyword>
<gene>
    <name evidence="5" type="ORF">GOOTI_112_00130</name>
</gene>
<dbReference type="STRING" id="1108044.GOOTI_112_00130"/>
<accession>H5TM21</accession>
<dbReference type="InterPro" id="IPR016032">
    <property type="entry name" value="Sig_transdc_resp-reg_C-effctor"/>
</dbReference>
<dbReference type="OrthoDB" id="4069167at2"/>
<dbReference type="CDD" id="cd06170">
    <property type="entry name" value="LuxR_C_like"/>
    <property type="match status" value="1"/>
</dbReference>
<evidence type="ECO:0000313" key="5">
    <source>
        <dbReference type="EMBL" id="GAB34529.1"/>
    </source>
</evidence>
<dbReference type="PROSITE" id="PS50043">
    <property type="entry name" value="HTH_LUXR_2"/>
    <property type="match status" value="1"/>
</dbReference>
<dbReference type="InterPro" id="IPR000792">
    <property type="entry name" value="Tscrpt_reg_LuxR_C"/>
</dbReference>
<evidence type="ECO:0000259" key="4">
    <source>
        <dbReference type="PROSITE" id="PS50043"/>
    </source>
</evidence>
<evidence type="ECO:0000256" key="2">
    <source>
        <dbReference type="ARBA" id="ARBA00023125"/>
    </source>
</evidence>
<dbReference type="Proteomes" id="UP000005038">
    <property type="component" value="Unassembled WGS sequence"/>
</dbReference>
<dbReference type="PANTHER" id="PTHR44688">
    <property type="entry name" value="DNA-BINDING TRANSCRIPTIONAL ACTIVATOR DEVR_DOSR"/>
    <property type="match status" value="1"/>
</dbReference>
<keyword evidence="3" id="KW-0804">Transcription</keyword>
<dbReference type="RefSeq" id="WP_007238765.1">
    <property type="nucleotide sequence ID" value="NZ_BAFB01000112.1"/>
</dbReference>
<dbReference type="InterPro" id="IPR029016">
    <property type="entry name" value="GAF-like_dom_sf"/>
</dbReference>
<dbReference type="SMART" id="SM00421">
    <property type="entry name" value="HTH_LUXR"/>
    <property type="match status" value="1"/>
</dbReference>
<dbReference type="SUPFAM" id="SSF46894">
    <property type="entry name" value="C-terminal effector domain of the bipartite response regulators"/>
    <property type="match status" value="1"/>
</dbReference>
<feature type="domain" description="HTH luxR-type" evidence="4">
    <location>
        <begin position="204"/>
        <end position="269"/>
    </location>
</feature>
<proteinExistence type="predicted"/>
<dbReference type="SUPFAM" id="SSF55781">
    <property type="entry name" value="GAF domain-like"/>
    <property type="match status" value="1"/>
</dbReference>
<dbReference type="Gene3D" id="1.10.10.10">
    <property type="entry name" value="Winged helix-like DNA-binding domain superfamily/Winged helix DNA-binding domain"/>
    <property type="match status" value="1"/>
</dbReference>
<dbReference type="GO" id="GO:0003677">
    <property type="term" value="F:DNA binding"/>
    <property type="evidence" value="ECO:0007669"/>
    <property type="project" value="UniProtKB-KW"/>
</dbReference>
<dbReference type="Pfam" id="PF01590">
    <property type="entry name" value="GAF"/>
    <property type="match status" value="1"/>
</dbReference>
<dbReference type="AlphaFoldDB" id="H5TM21"/>
<evidence type="ECO:0000313" key="6">
    <source>
        <dbReference type="Proteomes" id="UP000005038"/>
    </source>
</evidence>
<dbReference type="InterPro" id="IPR003018">
    <property type="entry name" value="GAF"/>
</dbReference>
<keyword evidence="1" id="KW-0805">Transcription regulation</keyword>
<dbReference type="Pfam" id="PF00196">
    <property type="entry name" value="GerE"/>
    <property type="match status" value="1"/>
</dbReference>
<keyword evidence="2" id="KW-0238">DNA-binding</keyword>
<name>H5TM21_GORO1</name>
<dbReference type="InterPro" id="IPR036388">
    <property type="entry name" value="WH-like_DNA-bd_sf"/>
</dbReference>
<dbReference type="EMBL" id="BAFB01000112">
    <property type="protein sequence ID" value="GAB34529.1"/>
    <property type="molecule type" value="Genomic_DNA"/>
</dbReference>
<dbReference type="PRINTS" id="PR00038">
    <property type="entry name" value="HTHLUXR"/>
</dbReference>
<evidence type="ECO:0000256" key="1">
    <source>
        <dbReference type="ARBA" id="ARBA00023015"/>
    </source>
</evidence>